<gene>
    <name evidence="2" type="ORF">OSTLU_31573</name>
</gene>
<dbReference type="STRING" id="436017.A4RX54"/>
<feature type="compositionally biased region" description="Basic residues" evidence="1">
    <location>
        <begin position="1"/>
        <end position="21"/>
    </location>
</feature>
<name>A4RX54_OSTLU</name>
<evidence type="ECO:0000256" key="1">
    <source>
        <dbReference type="SAM" id="MobiDB-lite"/>
    </source>
</evidence>
<dbReference type="RefSeq" id="XP_001417697.1">
    <property type="nucleotide sequence ID" value="XM_001417660.1"/>
</dbReference>
<dbReference type="AlphaFoldDB" id="A4RX54"/>
<evidence type="ECO:0000313" key="2">
    <source>
        <dbReference type="EMBL" id="ABO95990.1"/>
    </source>
</evidence>
<dbReference type="Proteomes" id="UP000001568">
    <property type="component" value="Chromosome 5"/>
</dbReference>
<accession>A4RX54</accession>
<dbReference type="EMBL" id="CP000585">
    <property type="protein sequence ID" value="ABO95990.1"/>
    <property type="molecule type" value="Genomic_DNA"/>
</dbReference>
<dbReference type="Gramene" id="ABO95990">
    <property type="protein sequence ID" value="ABO95990"/>
    <property type="gene ID" value="OSTLU_31573"/>
</dbReference>
<organism evidence="2 3">
    <name type="scientific">Ostreococcus lucimarinus (strain CCE9901)</name>
    <dbReference type="NCBI Taxonomy" id="436017"/>
    <lineage>
        <taxon>Eukaryota</taxon>
        <taxon>Viridiplantae</taxon>
        <taxon>Chlorophyta</taxon>
        <taxon>Mamiellophyceae</taxon>
        <taxon>Mamiellales</taxon>
        <taxon>Bathycoccaceae</taxon>
        <taxon>Ostreococcus</taxon>
    </lineage>
</organism>
<proteinExistence type="predicted"/>
<dbReference type="KEGG" id="olu:OSTLU_31573"/>
<sequence length="186" mass="19902">MRATPRARARVATPRRRRRPRAVTPIASASSDARRATRRVALTTTAIALAAFGDARDARARPLAVVEARDAVARDGGRFTFEIELPRGYHFTEGANSRYETTAAASGTRGALEGDGGAKRTVVVRAAEGVNEARVDCVVYFCRTDDVCLMQRVRFEVPVATGGASETTAEYVVAAEANDAAVPSFD</sequence>
<dbReference type="HOGENOM" id="CLU_1456762_0_0_1"/>
<protein>
    <submittedName>
        <fullName evidence="2">Uncharacterized protein</fullName>
    </submittedName>
</protein>
<keyword evidence="3" id="KW-1185">Reference proteome</keyword>
<dbReference type="OrthoDB" id="533095at2759"/>
<feature type="region of interest" description="Disordered" evidence="1">
    <location>
        <begin position="1"/>
        <end position="30"/>
    </location>
</feature>
<dbReference type="GeneID" id="5002048"/>
<evidence type="ECO:0000313" key="3">
    <source>
        <dbReference type="Proteomes" id="UP000001568"/>
    </source>
</evidence>
<reference evidence="2 3" key="1">
    <citation type="journal article" date="2007" name="Proc. Natl. Acad. Sci. U.S.A.">
        <title>The tiny eukaryote Ostreococcus provides genomic insights into the paradox of plankton speciation.</title>
        <authorList>
            <person name="Palenik B."/>
            <person name="Grimwood J."/>
            <person name="Aerts A."/>
            <person name="Rouze P."/>
            <person name="Salamov A."/>
            <person name="Putnam N."/>
            <person name="Dupont C."/>
            <person name="Jorgensen R."/>
            <person name="Derelle E."/>
            <person name="Rombauts S."/>
            <person name="Zhou K."/>
            <person name="Otillar R."/>
            <person name="Merchant S.S."/>
            <person name="Podell S."/>
            <person name="Gaasterland T."/>
            <person name="Napoli C."/>
            <person name="Gendler K."/>
            <person name="Manuell A."/>
            <person name="Tai V."/>
            <person name="Vallon O."/>
            <person name="Piganeau G."/>
            <person name="Jancek S."/>
            <person name="Heijde M."/>
            <person name="Jabbari K."/>
            <person name="Bowler C."/>
            <person name="Lohr M."/>
            <person name="Robbens S."/>
            <person name="Werner G."/>
            <person name="Dubchak I."/>
            <person name="Pazour G.J."/>
            <person name="Ren Q."/>
            <person name="Paulsen I."/>
            <person name="Delwiche C."/>
            <person name="Schmutz J."/>
            <person name="Rokhsar D."/>
            <person name="Van de Peer Y."/>
            <person name="Moreau H."/>
            <person name="Grigoriev I.V."/>
        </authorList>
    </citation>
    <scope>NUCLEOTIDE SEQUENCE [LARGE SCALE GENOMIC DNA]</scope>
    <source>
        <strain evidence="2 3">CCE9901</strain>
    </source>
</reference>
<dbReference type="eggNOG" id="KOG2177">
    <property type="taxonomic scope" value="Eukaryota"/>
</dbReference>